<dbReference type="Gene3D" id="1.10.1660.10">
    <property type="match status" value="1"/>
</dbReference>
<comment type="caution">
    <text evidence="7">The sequence shown here is derived from an EMBL/GenBank/DDBJ whole genome shotgun (WGS) entry which is preliminary data.</text>
</comment>
<dbReference type="GO" id="GO:0003700">
    <property type="term" value="F:DNA-binding transcription factor activity"/>
    <property type="evidence" value="ECO:0007669"/>
    <property type="project" value="InterPro"/>
</dbReference>
<keyword evidence="5" id="KW-0175">Coiled coil</keyword>
<dbReference type="AlphaFoldDB" id="A0A9J6QRB4"/>
<keyword evidence="3" id="KW-0238">DNA-binding</keyword>
<protein>
    <submittedName>
        <fullName evidence="7">MerR family transcriptional regulator</fullName>
    </submittedName>
</protein>
<evidence type="ECO:0000259" key="6">
    <source>
        <dbReference type="PROSITE" id="PS50937"/>
    </source>
</evidence>
<dbReference type="SUPFAM" id="SSF46955">
    <property type="entry name" value="Putative DNA-binding domain"/>
    <property type="match status" value="1"/>
</dbReference>
<organism evidence="7 8">
    <name type="scientific">Hominibacterium faecale</name>
    <dbReference type="NCBI Taxonomy" id="2839743"/>
    <lineage>
        <taxon>Bacteria</taxon>
        <taxon>Bacillati</taxon>
        <taxon>Bacillota</taxon>
        <taxon>Clostridia</taxon>
        <taxon>Peptostreptococcales</taxon>
        <taxon>Anaerovoracaceae</taxon>
        <taxon>Hominibacterium</taxon>
    </lineage>
</organism>
<reference evidence="7" key="1">
    <citation type="submission" date="2022-09" db="EMBL/GenBank/DDBJ databases">
        <title>Culturomic study of gut microbiota in children with autism spectrum disorder.</title>
        <authorList>
            <person name="Efimov B.A."/>
            <person name="Chaplin A.V."/>
            <person name="Sokolova S.R."/>
            <person name="Pikina A.P."/>
            <person name="Korzhanova M."/>
            <person name="Belova V."/>
            <person name="Korostin D."/>
        </authorList>
    </citation>
    <scope>NUCLEOTIDE SEQUENCE</scope>
    <source>
        <strain evidence="7">ASD5510</strain>
    </source>
</reference>
<dbReference type="SMART" id="SM00422">
    <property type="entry name" value="HTH_MERR"/>
    <property type="match status" value="1"/>
</dbReference>
<dbReference type="InterPro" id="IPR000551">
    <property type="entry name" value="MerR-type_HTH_dom"/>
</dbReference>
<dbReference type="PANTHER" id="PTHR30204:SF69">
    <property type="entry name" value="MERR-FAMILY TRANSCRIPTIONAL REGULATOR"/>
    <property type="match status" value="1"/>
</dbReference>
<feature type="domain" description="HTH merR-type" evidence="6">
    <location>
        <begin position="1"/>
        <end position="67"/>
    </location>
</feature>
<dbReference type="PANTHER" id="PTHR30204">
    <property type="entry name" value="REDOX-CYCLING DRUG-SENSING TRANSCRIPTIONAL ACTIVATOR SOXR"/>
    <property type="match status" value="1"/>
</dbReference>
<dbReference type="Proteomes" id="UP001065549">
    <property type="component" value="Unassembled WGS sequence"/>
</dbReference>
<dbReference type="InterPro" id="IPR009061">
    <property type="entry name" value="DNA-bd_dom_put_sf"/>
</dbReference>
<sequence length="407" mass="47514">MRIGQVSKKYQISVDNLYYYINYGLLVPPRPGGQYVFDSQTLKDLELVLELKEMNFSLKEIHRILSLYRISGLAVNQDVEDLRRIYTDKLHDLRSEKLRTEKNIENLERKIADLSALLPDNRPDIGLPVRMLDHLCCPACGGSFSLDNVRMDLKYIFSGSLRCSCGYTASIEDGILLTPNKNKDLYDTPDLDRKLYRDLPPALISLFQRSFNWMVEKLEHMDLSGKVVLETYINAWFFLHNHQQYLDPQGQYIVVDKYPEMLRMYKTLMEKQGYGLDILFIADSSTRLPLKPGCIDLNIDYFAVNEHNFYHNTFLYDELMPYFSSEARLLGTYFYFDHGKKSMENLLREYPTSSTDNFNLDYFLRHMADTIVQQEDCGFTTSSGANIGFSFHHEGEKMYLRSYLARL</sequence>
<keyword evidence="1" id="KW-0678">Repressor</keyword>
<dbReference type="GO" id="GO:0003677">
    <property type="term" value="F:DNA binding"/>
    <property type="evidence" value="ECO:0007669"/>
    <property type="project" value="UniProtKB-KW"/>
</dbReference>
<dbReference type="EMBL" id="JAOSHN010000001">
    <property type="protein sequence ID" value="MCU7377019.1"/>
    <property type="molecule type" value="Genomic_DNA"/>
</dbReference>
<dbReference type="Pfam" id="PF13411">
    <property type="entry name" value="MerR_1"/>
    <property type="match status" value="1"/>
</dbReference>
<evidence type="ECO:0000256" key="1">
    <source>
        <dbReference type="ARBA" id="ARBA00022491"/>
    </source>
</evidence>
<keyword evidence="8" id="KW-1185">Reference proteome</keyword>
<dbReference type="RefSeq" id="WP_253020545.1">
    <property type="nucleotide sequence ID" value="NZ_JAOSHN010000001.1"/>
</dbReference>
<keyword evidence="2" id="KW-0805">Transcription regulation</keyword>
<feature type="coiled-coil region" evidence="5">
    <location>
        <begin position="90"/>
        <end position="117"/>
    </location>
</feature>
<name>A0A9J6QRB4_9FIRM</name>
<evidence type="ECO:0000256" key="3">
    <source>
        <dbReference type="ARBA" id="ARBA00023125"/>
    </source>
</evidence>
<evidence type="ECO:0000256" key="4">
    <source>
        <dbReference type="ARBA" id="ARBA00023163"/>
    </source>
</evidence>
<evidence type="ECO:0000313" key="8">
    <source>
        <dbReference type="Proteomes" id="UP001065549"/>
    </source>
</evidence>
<proteinExistence type="predicted"/>
<keyword evidence="4" id="KW-0804">Transcription</keyword>
<gene>
    <name evidence="7" type="ORF">OBO34_01480</name>
</gene>
<dbReference type="InterPro" id="IPR047057">
    <property type="entry name" value="MerR_fam"/>
</dbReference>
<dbReference type="PROSITE" id="PS50937">
    <property type="entry name" value="HTH_MERR_2"/>
    <property type="match status" value="1"/>
</dbReference>
<evidence type="ECO:0000313" key="7">
    <source>
        <dbReference type="EMBL" id="MCU7377019.1"/>
    </source>
</evidence>
<evidence type="ECO:0000256" key="5">
    <source>
        <dbReference type="SAM" id="Coils"/>
    </source>
</evidence>
<evidence type="ECO:0000256" key="2">
    <source>
        <dbReference type="ARBA" id="ARBA00023015"/>
    </source>
</evidence>
<accession>A0A9J6QRB4</accession>